<gene>
    <name evidence="1" type="ORF">S01H4_32409</name>
</gene>
<evidence type="ECO:0000313" key="1">
    <source>
        <dbReference type="EMBL" id="GAG87969.1"/>
    </source>
</evidence>
<feature type="non-terminal residue" evidence="1">
    <location>
        <position position="1"/>
    </location>
</feature>
<name>X1AXR3_9ZZZZ</name>
<sequence>NQAVRLKIALGKSADQGEIHMSLSGFSDGAQILLNQDDPSDAPWVYSESRKLLWPVRLPDSAPDQILIHKLLTSKETCMRISEASLADNIEEWSDVFEIEADAGIQLPSLTLGRPEFELNMEGSLNHIAASIRAFYGPHEMTLGQNTNDLPESFFPYQDVDRDSKEGRPRYFTRNIQAEKTALHELTGAGFDTPDQQGFLHLRGRKEVLHFHVSVLPRLRNKWRTVIFGERYREIAPRIQAIRPVVEFSDPISGEDWFTCNFEFDTSDGRSPLSEGEVRRLLATGQNQVKKFDDGSLCILD</sequence>
<reference evidence="1" key="1">
    <citation type="journal article" date="2014" name="Front. Microbiol.">
        <title>High frequency of phylogenetically diverse reductive dehalogenase-homologous genes in deep subseafloor sedimentary metagenomes.</title>
        <authorList>
            <person name="Kawai M."/>
            <person name="Futagami T."/>
            <person name="Toyoda A."/>
            <person name="Takaki Y."/>
            <person name="Nishi S."/>
            <person name="Hori S."/>
            <person name="Arai W."/>
            <person name="Tsubouchi T."/>
            <person name="Morono Y."/>
            <person name="Uchiyama I."/>
            <person name="Ito T."/>
            <person name="Fujiyama A."/>
            <person name="Inagaki F."/>
            <person name="Takami H."/>
        </authorList>
    </citation>
    <scope>NUCLEOTIDE SEQUENCE</scope>
    <source>
        <strain evidence="1">Expedition CK06-06</strain>
    </source>
</reference>
<accession>X1AXR3</accession>
<comment type="caution">
    <text evidence="1">The sequence shown here is derived from an EMBL/GenBank/DDBJ whole genome shotgun (WGS) entry which is preliminary data.</text>
</comment>
<feature type="non-terminal residue" evidence="1">
    <location>
        <position position="301"/>
    </location>
</feature>
<dbReference type="AlphaFoldDB" id="X1AXR3"/>
<organism evidence="1">
    <name type="scientific">marine sediment metagenome</name>
    <dbReference type="NCBI Taxonomy" id="412755"/>
    <lineage>
        <taxon>unclassified sequences</taxon>
        <taxon>metagenomes</taxon>
        <taxon>ecological metagenomes</taxon>
    </lineage>
</organism>
<dbReference type="EMBL" id="BART01016940">
    <property type="protein sequence ID" value="GAG87969.1"/>
    <property type="molecule type" value="Genomic_DNA"/>
</dbReference>
<protein>
    <submittedName>
        <fullName evidence="1">Uncharacterized protein</fullName>
    </submittedName>
</protein>
<proteinExistence type="predicted"/>